<evidence type="ECO:0000259" key="1">
    <source>
        <dbReference type="Pfam" id="PF04167"/>
    </source>
</evidence>
<dbReference type="OrthoDB" id="3821551at2"/>
<dbReference type="InterPro" id="IPR035930">
    <property type="entry name" value="FomD-like_sf"/>
</dbReference>
<proteinExistence type="predicted"/>
<evidence type="ECO:0000313" key="3">
    <source>
        <dbReference type="Proteomes" id="UP000204221"/>
    </source>
</evidence>
<feature type="domain" description="DUF402" evidence="1">
    <location>
        <begin position="33"/>
        <end position="160"/>
    </location>
</feature>
<dbReference type="EMBL" id="CP022521">
    <property type="protein sequence ID" value="ASO19648.1"/>
    <property type="molecule type" value="Genomic_DNA"/>
</dbReference>
<protein>
    <recommendedName>
        <fullName evidence="1">DUF402 domain-containing protein</fullName>
    </recommendedName>
</protein>
<dbReference type="RefSeq" id="WP_093941119.1">
    <property type="nucleotide sequence ID" value="NZ_CP022521.1"/>
</dbReference>
<dbReference type="KEGG" id="ahg:AHOG_10025"/>
<organism evidence="2 3">
    <name type="scientific">Actinoalloteichus hoggarensis</name>
    <dbReference type="NCBI Taxonomy" id="1470176"/>
    <lineage>
        <taxon>Bacteria</taxon>
        <taxon>Bacillati</taxon>
        <taxon>Actinomycetota</taxon>
        <taxon>Actinomycetes</taxon>
        <taxon>Pseudonocardiales</taxon>
        <taxon>Pseudonocardiaceae</taxon>
        <taxon>Actinoalloteichus</taxon>
    </lineage>
</organism>
<dbReference type="Pfam" id="PF04167">
    <property type="entry name" value="DUF402"/>
    <property type="match status" value="1"/>
</dbReference>
<dbReference type="Proteomes" id="UP000204221">
    <property type="component" value="Chromosome"/>
</dbReference>
<sequence>MSAEVQIASHVHAPKVETFDLVRMTNTDPKGIIRAVDRIEVHPFGLFLARPVVGHHRLAYLRSWLLPELGLRITDCDLHPGVVPEWDLYLDLVAITPGKTSWTSVDHYLDLLVWTGRGVTVVDSDELLAALAADLLDATSAQLAMENTHRAVEGIAANGHDVFRWLRVAGFDLTDTIAPPRPALPPTN</sequence>
<reference evidence="2 3" key="1">
    <citation type="submission" date="2017-07" db="EMBL/GenBank/DDBJ databases">
        <title>Complete genome sequence of Actinoalloteichus hoggarensis DSM 45943, type strain of Actinoalloteichus hoggarensis.</title>
        <authorList>
            <person name="Ruckert C."/>
            <person name="Nouioui I."/>
            <person name="Willmese J."/>
            <person name="van Wezel G."/>
            <person name="Klenk H.-P."/>
            <person name="Kalinowski J."/>
            <person name="Zotchev S.B."/>
        </authorList>
    </citation>
    <scope>NUCLEOTIDE SEQUENCE [LARGE SCALE GENOMIC DNA]</scope>
    <source>
        <strain evidence="2 3">DSM 45943</strain>
    </source>
</reference>
<gene>
    <name evidence="2" type="ORF">AHOG_10025</name>
</gene>
<evidence type="ECO:0000313" key="2">
    <source>
        <dbReference type="EMBL" id="ASO19648.1"/>
    </source>
</evidence>
<accession>A0A221W1M5</accession>
<dbReference type="AlphaFoldDB" id="A0A221W1M5"/>
<dbReference type="SUPFAM" id="SSF159234">
    <property type="entry name" value="FomD-like"/>
    <property type="match status" value="1"/>
</dbReference>
<dbReference type="Gene3D" id="2.40.380.10">
    <property type="entry name" value="FomD-like"/>
    <property type="match status" value="1"/>
</dbReference>
<keyword evidence="3" id="KW-1185">Reference proteome</keyword>
<dbReference type="InterPro" id="IPR007295">
    <property type="entry name" value="DUF402"/>
</dbReference>
<name>A0A221W1M5_9PSEU</name>